<keyword evidence="7" id="KW-0067">ATP-binding</keyword>
<dbReference type="PROSITE" id="PS01125">
    <property type="entry name" value="ROK"/>
    <property type="match status" value="1"/>
</dbReference>
<name>A0A7W3N345_9ACTN</name>
<accession>A0A7W3N345</accession>
<keyword evidence="10" id="KW-1185">Reference proteome</keyword>
<comment type="similarity">
    <text evidence="1">Belongs to the ROK (NagC/XylR) family.</text>
</comment>
<evidence type="ECO:0000256" key="4">
    <source>
        <dbReference type="ARBA" id="ARBA00022679"/>
    </source>
</evidence>
<dbReference type="InterPro" id="IPR043129">
    <property type="entry name" value="ATPase_NBD"/>
</dbReference>
<dbReference type="GO" id="GO:0005524">
    <property type="term" value="F:ATP binding"/>
    <property type="evidence" value="ECO:0007669"/>
    <property type="project" value="UniProtKB-KW"/>
</dbReference>
<evidence type="ECO:0000313" key="9">
    <source>
        <dbReference type="EMBL" id="MBA9006650.1"/>
    </source>
</evidence>
<keyword evidence="6 9" id="KW-0418">Kinase</keyword>
<sequence length="315" mass="32737">MALTIGVDVGGTKVAGGVVDDQGRILEKVRRPTPSTDPRQTAVVIAEVVDLLKDKHPDVEAVGLGAAGFVDESRAVVQFAPNLAWRDEPIKEKVERLTGLPVVVENDANATAWGEYRFGAGRGEQFLVLVALGTGIGGGIVVDGELYRGRFGIGGEIGHLRMVPDGRRCGCGNRGCWEQYASGNALVHEARELARVAPLMAARLLELGEGSPEGISGPEVTQAAREGDRAALECFGAVASWVGQGLADLAAILDPGAFIIGGGLSDAGDLLLEPVRAAFEAAVTGRGYRRLADIRIAELGSAAGLVGAADLARSR</sequence>
<evidence type="ECO:0000313" key="10">
    <source>
        <dbReference type="Proteomes" id="UP000539313"/>
    </source>
</evidence>
<dbReference type="Pfam" id="PF00480">
    <property type="entry name" value="ROK"/>
    <property type="match status" value="1"/>
</dbReference>
<dbReference type="AlphaFoldDB" id="A0A7W3N345"/>
<gene>
    <name evidence="9" type="ORF">HNR21_005532</name>
</gene>
<dbReference type="Gene3D" id="3.30.420.40">
    <property type="match status" value="2"/>
</dbReference>
<dbReference type="InterPro" id="IPR004654">
    <property type="entry name" value="ROK_glcA"/>
</dbReference>
<comment type="caution">
    <text evidence="9">The sequence shown here is derived from an EMBL/GenBank/DDBJ whole genome shotgun (WGS) entry which is preliminary data.</text>
</comment>
<evidence type="ECO:0000256" key="5">
    <source>
        <dbReference type="ARBA" id="ARBA00022741"/>
    </source>
</evidence>
<reference evidence="9 10" key="1">
    <citation type="submission" date="2020-08" db="EMBL/GenBank/DDBJ databases">
        <title>Sequencing the genomes of 1000 actinobacteria strains.</title>
        <authorList>
            <person name="Klenk H.-P."/>
        </authorList>
    </citation>
    <scope>NUCLEOTIDE SEQUENCE [LARGE SCALE GENOMIC DNA]</scope>
    <source>
        <strain evidence="9 10">DSM 45823</strain>
    </source>
</reference>
<dbReference type="GO" id="GO:0005737">
    <property type="term" value="C:cytoplasm"/>
    <property type="evidence" value="ECO:0007669"/>
    <property type="project" value="InterPro"/>
</dbReference>
<dbReference type="EMBL" id="JACJII010000001">
    <property type="protein sequence ID" value="MBA9006650.1"/>
    <property type="molecule type" value="Genomic_DNA"/>
</dbReference>
<protein>
    <recommendedName>
        <fullName evidence="3">Glucokinase</fullName>
        <ecNumber evidence="2">2.7.1.2</ecNumber>
    </recommendedName>
    <alternativeName>
        <fullName evidence="8">Glucose kinase</fullName>
    </alternativeName>
</protein>
<dbReference type="CDD" id="cd24061">
    <property type="entry name" value="ASKHA_NBD_ROK_SgGLK-like"/>
    <property type="match status" value="1"/>
</dbReference>
<evidence type="ECO:0000256" key="2">
    <source>
        <dbReference type="ARBA" id="ARBA00012323"/>
    </source>
</evidence>
<evidence type="ECO:0000256" key="6">
    <source>
        <dbReference type="ARBA" id="ARBA00022777"/>
    </source>
</evidence>
<keyword evidence="4 9" id="KW-0808">Transferase</keyword>
<evidence type="ECO:0000256" key="3">
    <source>
        <dbReference type="ARBA" id="ARBA00014701"/>
    </source>
</evidence>
<dbReference type="RefSeq" id="WP_182707496.1">
    <property type="nucleotide sequence ID" value="NZ_JACJII010000001.1"/>
</dbReference>
<dbReference type="GO" id="GO:0004340">
    <property type="term" value="F:glucokinase activity"/>
    <property type="evidence" value="ECO:0007669"/>
    <property type="project" value="UniProtKB-EC"/>
</dbReference>
<proteinExistence type="inferred from homology"/>
<dbReference type="InterPro" id="IPR000600">
    <property type="entry name" value="ROK"/>
</dbReference>
<dbReference type="Proteomes" id="UP000539313">
    <property type="component" value="Unassembled WGS sequence"/>
</dbReference>
<dbReference type="GO" id="GO:0006096">
    <property type="term" value="P:glycolytic process"/>
    <property type="evidence" value="ECO:0007669"/>
    <property type="project" value="InterPro"/>
</dbReference>
<evidence type="ECO:0000256" key="8">
    <source>
        <dbReference type="ARBA" id="ARBA00032386"/>
    </source>
</evidence>
<dbReference type="PANTHER" id="PTHR18964">
    <property type="entry name" value="ROK (REPRESSOR, ORF, KINASE) FAMILY"/>
    <property type="match status" value="1"/>
</dbReference>
<dbReference type="InterPro" id="IPR049874">
    <property type="entry name" value="ROK_cs"/>
</dbReference>
<dbReference type="SUPFAM" id="SSF53067">
    <property type="entry name" value="Actin-like ATPase domain"/>
    <property type="match status" value="1"/>
</dbReference>
<evidence type="ECO:0000256" key="1">
    <source>
        <dbReference type="ARBA" id="ARBA00006479"/>
    </source>
</evidence>
<dbReference type="NCBIfam" id="TIGR00744">
    <property type="entry name" value="ROK_glcA_fam"/>
    <property type="match status" value="1"/>
</dbReference>
<dbReference type="EC" id="2.7.1.2" evidence="2"/>
<evidence type="ECO:0000256" key="7">
    <source>
        <dbReference type="ARBA" id="ARBA00022840"/>
    </source>
</evidence>
<keyword evidence="5" id="KW-0547">Nucleotide-binding</keyword>
<dbReference type="PANTHER" id="PTHR18964:SF173">
    <property type="entry name" value="GLUCOKINASE"/>
    <property type="match status" value="1"/>
</dbReference>
<organism evidence="9 10">
    <name type="scientific">Thermomonospora cellulosilytica</name>
    <dbReference type="NCBI Taxonomy" id="1411118"/>
    <lineage>
        <taxon>Bacteria</taxon>
        <taxon>Bacillati</taxon>
        <taxon>Actinomycetota</taxon>
        <taxon>Actinomycetes</taxon>
        <taxon>Streptosporangiales</taxon>
        <taxon>Thermomonosporaceae</taxon>
        <taxon>Thermomonospora</taxon>
    </lineage>
</organism>